<dbReference type="Proteomes" id="UP000008952">
    <property type="component" value="Unassembled WGS sequence"/>
</dbReference>
<dbReference type="STRING" id="1094558.ME5_00973"/>
<name>J1JZL6_9HYPH</name>
<dbReference type="SUPFAM" id="SSF55874">
    <property type="entry name" value="ATPase domain of HSP90 chaperone/DNA topoisomerase II/histidine kinase"/>
    <property type="match status" value="1"/>
</dbReference>
<dbReference type="SMART" id="SM00387">
    <property type="entry name" value="HATPase_c"/>
    <property type="match status" value="1"/>
</dbReference>
<dbReference type="InterPro" id="IPR036097">
    <property type="entry name" value="HisK_dim/P_sf"/>
</dbReference>
<dbReference type="PATRIC" id="fig|1094558.3.peg.1063"/>
<dbReference type="GO" id="GO:0009927">
    <property type="term" value="F:histidine phosphotransfer kinase activity"/>
    <property type="evidence" value="ECO:0007669"/>
    <property type="project" value="TreeGrafter"/>
</dbReference>
<dbReference type="CDD" id="cd00082">
    <property type="entry name" value="HisKA"/>
    <property type="match status" value="1"/>
</dbReference>
<dbReference type="Pfam" id="PF02518">
    <property type="entry name" value="HATPase_c"/>
    <property type="match status" value="1"/>
</dbReference>
<dbReference type="CDD" id="cd00075">
    <property type="entry name" value="HATPase"/>
    <property type="match status" value="1"/>
</dbReference>
<dbReference type="PROSITE" id="PS50109">
    <property type="entry name" value="HIS_KIN"/>
    <property type="match status" value="1"/>
</dbReference>
<proteinExistence type="predicted"/>
<dbReference type="GO" id="GO:0000155">
    <property type="term" value="F:phosphorelay sensor kinase activity"/>
    <property type="evidence" value="ECO:0007669"/>
    <property type="project" value="InterPro"/>
</dbReference>
<dbReference type="InterPro" id="IPR004358">
    <property type="entry name" value="Sig_transdc_His_kin-like_C"/>
</dbReference>
<dbReference type="InterPro" id="IPR003661">
    <property type="entry name" value="HisK_dim/P_dom"/>
</dbReference>
<gene>
    <name evidence="7" type="ORF">ME5_00973</name>
</gene>
<keyword evidence="8" id="KW-1185">Reference proteome</keyword>
<organism evidence="7 8">
    <name type="scientific">Bartonella tamiae Th239</name>
    <dbReference type="NCBI Taxonomy" id="1094558"/>
    <lineage>
        <taxon>Bacteria</taxon>
        <taxon>Pseudomonadati</taxon>
        <taxon>Pseudomonadota</taxon>
        <taxon>Alphaproteobacteria</taxon>
        <taxon>Hyphomicrobiales</taxon>
        <taxon>Bartonellaceae</taxon>
        <taxon>Bartonella</taxon>
    </lineage>
</organism>
<dbReference type="GO" id="GO:0005886">
    <property type="term" value="C:plasma membrane"/>
    <property type="evidence" value="ECO:0007669"/>
    <property type="project" value="TreeGrafter"/>
</dbReference>
<dbReference type="Pfam" id="PF00512">
    <property type="entry name" value="HisKA"/>
    <property type="match status" value="1"/>
</dbReference>
<dbReference type="InterPro" id="IPR036890">
    <property type="entry name" value="HATPase_C_sf"/>
</dbReference>
<dbReference type="PRINTS" id="PR00344">
    <property type="entry name" value="BCTRLSENSOR"/>
</dbReference>
<dbReference type="SMART" id="SM00388">
    <property type="entry name" value="HisKA"/>
    <property type="match status" value="1"/>
</dbReference>
<keyword evidence="5" id="KW-0418">Kinase</keyword>
<dbReference type="EC" id="2.7.13.3" evidence="2"/>
<dbReference type="AlphaFoldDB" id="J1JZL6"/>
<dbReference type="InterPro" id="IPR005467">
    <property type="entry name" value="His_kinase_dom"/>
</dbReference>
<evidence type="ECO:0000313" key="8">
    <source>
        <dbReference type="Proteomes" id="UP000008952"/>
    </source>
</evidence>
<dbReference type="InterPro" id="IPR003594">
    <property type="entry name" value="HATPase_dom"/>
</dbReference>
<dbReference type="HOGENOM" id="CLU_760037_0_0_5"/>
<evidence type="ECO:0000256" key="2">
    <source>
        <dbReference type="ARBA" id="ARBA00012438"/>
    </source>
</evidence>
<dbReference type="EMBL" id="AIMB01000007">
    <property type="protein sequence ID" value="EJF90572.1"/>
    <property type="molecule type" value="Genomic_DNA"/>
</dbReference>
<dbReference type="Gene3D" id="3.30.565.10">
    <property type="entry name" value="Histidine kinase-like ATPase, C-terminal domain"/>
    <property type="match status" value="1"/>
</dbReference>
<dbReference type="PANTHER" id="PTHR43047:SF72">
    <property type="entry name" value="OSMOSENSING HISTIDINE PROTEIN KINASE SLN1"/>
    <property type="match status" value="1"/>
</dbReference>
<protein>
    <recommendedName>
        <fullName evidence="2">histidine kinase</fullName>
        <ecNumber evidence="2">2.7.13.3</ecNumber>
    </recommendedName>
</protein>
<dbReference type="eggNOG" id="COG2205">
    <property type="taxonomic scope" value="Bacteria"/>
</dbReference>
<dbReference type="SUPFAM" id="SSF47384">
    <property type="entry name" value="Homodimeric domain of signal transducing histidine kinase"/>
    <property type="match status" value="1"/>
</dbReference>
<dbReference type="Gene3D" id="1.10.287.130">
    <property type="match status" value="1"/>
</dbReference>
<dbReference type="RefSeq" id="WP_008038983.1">
    <property type="nucleotide sequence ID" value="NZ_JH725147.1"/>
</dbReference>
<comment type="catalytic activity">
    <reaction evidence="1">
        <text>ATP + protein L-histidine = ADP + protein N-phospho-L-histidine.</text>
        <dbReference type="EC" id="2.7.13.3"/>
    </reaction>
</comment>
<keyword evidence="3" id="KW-0597">Phosphoprotein</keyword>
<evidence type="ECO:0000313" key="7">
    <source>
        <dbReference type="EMBL" id="EJF90572.1"/>
    </source>
</evidence>
<evidence type="ECO:0000256" key="3">
    <source>
        <dbReference type="ARBA" id="ARBA00022553"/>
    </source>
</evidence>
<evidence type="ECO:0000256" key="4">
    <source>
        <dbReference type="ARBA" id="ARBA00022679"/>
    </source>
</evidence>
<reference evidence="7 8" key="1">
    <citation type="submission" date="2012-03" db="EMBL/GenBank/DDBJ databases">
        <title>The Genome Sequence of Bartonella tamiae Th239.</title>
        <authorList>
            <consortium name="The Broad Institute Genome Sequencing Platform"/>
            <consortium name="The Broad Institute Genome Sequencing Center for Infectious Disease"/>
            <person name="Feldgarden M."/>
            <person name="Kirby J."/>
            <person name="Kosoy M."/>
            <person name="Birtles R."/>
            <person name="Probert W.S."/>
            <person name="Chiaraviglio L."/>
            <person name="Young S.K."/>
            <person name="Zeng Q."/>
            <person name="Gargeya S."/>
            <person name="Fitzgerald M."/>
            <person name="Haas B."/>
            <person name="Abouelleil A."/>
            <person name="Alvarado L."/>
            <person name="Arachchi H.M."/>
            <person name="Berlin A."/>
            <person name="Chapman S.B."/>
            <person name="Gearin G."/>
            <person name="Goldberg J."/>
            <person name="Griggs A."/>
            <person name="Gujja S."/>
            <person name="Hansen M."/>
            <person name="Heiman D."/>
            <person name="Howarth C."/>
            <person name="Larimer J."/>
            <person name="Lui A."/>
            <person name="MacDonald P.J.P."/>
            <person name="McCowen C."/>
            <person name="Montmayeur A."/>
            <person name="Murphy C."/>
            <person name="Neiman D."/>
            <person name="Pearson M."/>
            <person name="Priest M."/>
            <person name="Roberts A."/>
            <person name="Saif S."/>
            <person name="Shea T."/>
            <person name="Sisk P."/>
            <person name="Stolte C."/>
            <person name="Sykes S."/>
            <person name="Wortman J."/>
            <person name="Nusbaum C."/>
            <person name="Birren B."/>
        </authorList>
    </citation>
    <scope>NUCLEOTIDE SEQUENCE [LARGE SCALE GENOMIC DNA]</scope>
    <source>
        <strain evidence="7 8">Th239</strain>
    </source>
</reference>
<evidence type="ECO:0000256" key="1">
    <source>
        <dbReference type="ARBA" id="ARBA00000085"/>
    </source>
</evidence>
<evidence type="ECO:0000256" key="5">
    <source>
        <dbReference type="ARBA" id="ARBA00022777"/>
    </source>
</evidence>
<sequence length="364" mass="40637">METLQTKLMVNGHGIILKETDPTHFLGHLKKHDQLSDFTHIADRITLMSFFADLREKGHAIPITIRINCLDKVQFFNVRLACQTIKNKSYTNNSFYDLECETDSQNLFIQPMNHVPDVAYTAHEMRTPLNAILGFVGLLEHTSTNDKNELRQTHYIEMIKEAGLHLLDLVDRTLSDANKDISDPKGAVSSIATILDQAVHLTTPLHGGRTINLQQCDKQISCRIDALSLRQICFNLISNAIKYSADNGIIDISINMKENGYCQFTVEDNGVGMSDQDLQKLGHPFYRSLDATACGIEGTGLGLNSVFRQVENAQGFIFVDSQKGQGTQVQILLPTTELELSHLMMSHSDVACEAKANLKFANMI</sequence>
<dbReference type="OrthoDB" id="9813151at2"/>
<evidence type="ECO:0000259" key="6">
    <source>
        <dbReference type="PROSITE" id="PS50109"/>
    </source>
</evidence>
<comment type="caution">
    <text evidence="7">The sequence shown here is derived from an EMBL/GenBank/DDBJ whole genome shotgun (WGS) entry which is preliminary data.</text>
</comment>
<keyword evidence="4" id="KW-0808">Transferase</keyword>
<accession>J1JZL6</accession>
<feature type="domain" description="Histidine kinase" evidence="6">
    <location>
        <begin position="120"/>
        <end position="337"/>
    </location>
</feature>
<dbReference type="PANTHER" id="PTHR43047">
    <property type="entry name" value="TWO-COMPONENT HISTIDINE PROTEIN KINASE"/>
    <property type="match status" value="1"/>
</dbReference>